<feature type="domain" description="Carrier" evidence="4">
    <location>
        <begin position="588"/>
        <end position="663"/>
    </location>
</feature>
<dbReference type="InterPro" id="IPR042099">
    <property type="entry name" value="ANL_N_sf"/>
</dbReference>
<dbReference type="Gene3D" id="1.10.1200.10">
    <property type="entry name" value="ACP-like"/>
    <property type="match status" value="1"/>
</dbReference>
<dbReference type="Gene3D" id="1.10.1240.100">
    <property type="match status" value="1"/>
</dbReference>
<keyword evidence="3" id="KW-0808">Transferase</keyword>
<evidence type="ECO:0000259" key="5">
    <source>
        <dbReference type="PROSITE" id="PS52004"/>
    </source>
</evidence>
<evidence type="ECO:0000259" key="4">
    <source>
        <dbReference type="PROSITE" id="PS50075"/>
    </source>
</evidence>
<dbReference type="InterPro" id="IPR020841">
    <property type="entry name" value="PKS_Beta-ketoAc_synthase_dom"/>
</dbReference>
<dbReference type="Proteomes" id="UP000316968">
    <property type="component" value="Chromosome"/>
</dbReference>
<reference evidence="6 7" key="1">
    <citation type="submission" date="2019-06" db="EMBL/GenBank/DDBJ databases">
        <title>Saccharibacillus brassicae sp. nov., an endophytic bacterium isolated from Chinese cabbage seeds (Brassica pekinensis).</title>
        <authorList>
            <person name="Jiang L."/>
            <person name="Lee J."/>
            <person name="Kim S.W."/>
        </authorList>
    </citation>
    <scope>NUCLEOTIDE SEQUENCE [LARGE SCALE GENOMIC DNA]</scope>
    <source>
        <strain evidence="7">KCTC 43072 / ATSA2</strain>
    </source>
</reference>
<dbReference type="CDD" id="cd00833">
    <property type="entry name" value="PKS"/>
    <property type="match status" value="1"/>
</dbReference>
<dbReference type="InterPro" id="IPR014031">
    <property type="entry name" value="Ketoacyl_synth_C"/>
</dbReference>
<feature type="domain" description="Ketosynthase family 3 (KS3)" evidence="5">
    <location>
        <begin position="682"/>
        <end position="1102"/>
    </location>
</feature>
<proteinExistence type="predicted"/>
<dbReference type="PROSITE" id="PS00455">
    <property type="entry name" value="AMP_BINDING"/>
    <property type="match status" value="1"/>
</dbReference>
<accession>A0A4Y6UNZ9</accession>
<dbReference type="InterPro" id="IPR000873">
    <property type="entry name" value="AMP-dep_synth/lig_dom"/>
</dbReference>
<dbReference type="OrthoDB" id="9778690at2"/>
<dbReference type="SUPFAM" id="SSF53901">
    <property type="entry name" value="Thiolase-like"/>
    <property type="match status" value="1"/>
</dbReference>
<dbReference type="InterPro" id="IPR045851">
    <property type="entry name" value="AMP-bd_C_sf"/>
</dbReference>
<dbReference type="GO" id="GO:0006633">
    <property type="term" value="P:fatty acid biosynthetic process"/>
    <property type="evidence" value="ECO:0007669"/>
    <property type="project" value="InterPro"/>
</dbReference>
<dbReference type="InterPro" id="IPR020845">
    <property type="entry name" value="AMP-binding_CS"/>
</dbReference>
<evidence type="ECO:0000256" key="1">
    <source>
        <dbReference type="ARBA" id="ARBA00022450"/>
    </source>
</evidence>
<dbReference type="Gene3D" id="3.40.50.12780">
    <property type="entry name" value="N-terminal domain of ligase-like"/>
    <property type="match status" value="1"/>
</dbReference>
<dbReference type="Pfam" id="PF00501">
    <property type="entry name" value="AMP-binding"/>
    <property type="match status" value="1"/>
</dbReference>
<dbReference type="GO" id="GO:0005737">
    <property type="term" value="C:cytoplasm"/>
    <property type="evidence" value="ECO:0007669"/>
    <property type="project" value="TreeGrafter"/>
</dbReference>
<dbReference type="PROSITE" id="PS00606">
    <property type="entry name" value="KS3_1"/>
    <property type="match status" value="1"/>
</dbReference>
<dbReference type="Pfam" id="PF22621">
    <property type="entry name" value="CurL-like_PKS_C"/>
    <property type="match status" value="1"/>
</dbReference>
<organism evidence="6 7">
    <name type="scientific">Saccharibacillus brassicae</name>
    <dbReference type="NCBI Taxonomy" id="2583377"/>
    <lineage>
        <taxon>Bacteria</taxon>
        <taxon>Bacillati</taxon>
        <taxon>Bacillota</taxon>
        <taxon>Bacilli</taxon>
        <taxon>Bacillales</taxon>
        <taxon>Paenibacillaceae</taxon>
        <taxon>Saccharibacillus</taxon>
    </lineage>
</organism>
<dbReference type="PANTHER" id="PTHR43775:SF37">
    <property type="entry name" value="SI:DKEY-61P9.11"/>
    <property type="match status" value="1"/>
</dbReference>
<keyword evidence="2" id="KW-0597">Phosphoprotein</keyword>
<dbReference type="SMART" id="SM00825">
    <property type="entry name" value="PKS_KS"/>
    <property type="match status" value="1"/>
</dbReference>
<dbReference type="InterPro" id="IPR009081">
    <property type="entry name" value="PP-bd_ACP"/>
</dbReference>
<dbReference type="GO" id="GO:0005886">
    <property type="term" value="C:plasma membrane"/>
    <property type="evidence" value="ECO:0007669"/>
    <property type="project" value="TreeGrafter"/>
</dbReference>
<dbReference type="PANTHER" id="PTHR43775">
    <property type="entry name" value="FATTY ACID SYNTHASE"/>
    <property type="match status" value="1"/>
</dbReference>
<dbReference type="InterPro" id="IPR016039">
    <property type="entry name" value="Thiolase-like"/>
</dbReference>
<dbReference type="InterPro" id="IPR036736">
    <property type="entry name" value="ACP-like_sf"/>
</dbReference>
<dbReference type="Pfam" id="PF00109">
    <property type="entry name" value="ketoacyl-synt"/>
    <property type="match status" value="1"/>
</dbReference>
<sequence length="1353" mass="146842">MMRVIADQQAGFATLSHMLEARAEETVQGISFILGKEEEIFRSYRDVYAKSRLVLGYLQDNGVQKGDPVIFQLSENFEFIHLFWGCVLGGIVPVPIAADHNDESFRKLGNVLGLMEGAFVVGSSKVKTGFGAFAQKEGLAALREDRFLDIDHALAHRIAGEPCEASVEDTAFIQFSSGSTGTPKGVVLTHGNLMTNIRAIVRGADLNESDVIVSWMPLTHDMGLIGCHLAVAAANMAQCTMTTSLFVRRPALWLEKASQHRATILASPNFGLKYAMMGLRRSKGIAFDFSAVRLIFNGAEPISIRICEQFLERMADYGMKPNVMFPVYGMAEASLAITFPPLGEERIGRVTVDRHSLKIGSPVLHLPDESEEHAIVYADEGFPVDSCSVRICGERDEELPDGSLGLIQIRGGNVTAGYYGGEAANRDTRTPDGWFRTGDIGFFYQARLVVVGRTQEMVIVNGQNYFSNDLERLAAEIEGVELNKIAVTSVFERDSQTEQTIAFVVHKGEAEQFLPLKKKVREHFARMVGIRMDYIVPVAQIPKTSSGKLRRHELKSRFEQGTFDEIVDRCRLLLREERELAARSGGRERVKQMERTLLELCAEVLPEQEIGIADNFFEQGVHSLALHQLAAALNERLPGAVAPEDLLAYPSINRLAAYLCDDDDGEEEALPQAAASARPGFGSPVAIIGIGLKLPGASGVEEFWSNLCGGMESVGPLPAERRRDLETYLARAGLADGVVKHGGYLHGIDKFDPAFFRILKKEAIAMPPAQRLFMQTAYESLEDAGYGGEALRSSRTGVYVGYISDLGGAQYQDLLKHSRDEQSATGVLSANIGGRFSYFMDFTGPSLLVDSACSSSMSALNLAVQALGAGDCEQAIVGGVQLKVIPLMEKEVGIESADGHTRPFSEDADGTGEGEGVISILIKPYAQALADGDPVYSVIRASHTNQDGHSAGLSAPNPQAQTALIRETLSKAGLESTDIGYVEAHGTGTRVGDPAELKALARAFRMDGDRDAKCALGSVKSNIGHLYAASGLAGIVKSSLMLQRKKIPATVNVGEPTRSFDWDASPFYVNTRLRDWESESVRRCSVSNFGFSGTNCHVVLEEHVEPERLARLETPGMAGWHGASGLNGIAGVNGASGLDGIAEVNGMTPASEMTGEMTGAKNESGGETWPFTLSASSREGLEAYVRAYGEFLRGSGSGFLRLADLCHTSSSGRKHLEYRLALKVSSVEELSEKLDNFHYALRPGEGQYVGYAGKTRGGAAERDRGELEPGETEALGRISANCAAALAHTNVPEERDRLVSRLCDHYVKGAQPDWLPAFEAANARRIHLPTYPFAQSRCWPDFELEPSPTSKTR</sequence>
<dbReference type="Pfam" id="PF00550">
    <property type="entry name" value="PP-binding"/>
    <property type="match status" value="1"/>
</dbReference>
<keyword evidence="7" id="KW-1185">Reference proteome</keyword>
<dbReference type="GO" id="GO:0004315">
    <property type="term" value="F:3-oxoacyl-[acyl-carrier-protein] synthase activity"/>
    <property type="evidence" value="ECO:0007669"/>
    <property type="project" value="InterPro"/>
</dbReference>
<dbReference type="SUPFAM" id="SSF56801">
    <property type="entry name" value="Acetyl-CoA synthetase-like"/>
    <property type="match status" value="1"/>
</dbReference>
<evidence type="ECO:0000256" key="2">
    <source>
        <dbReference type="ARBA" id="ARBA00022553"/>
    </source>
</evidence>
<dbReference type="Pfam" id="PF02801">
    <property type="entry name" value="Ketoacyl-synt_C"/>
    <property type="match status" value="1"/>
</dbReference>
<dbReference type="Gene3D" id="3.40.47.10">
    <property type="match status" value="1"/>
</dbReference>
<dbReference type="GO" id="GO:0004312">
    <property type="term" value="F:fatty acid synthase activity"/>
    <property type="evidence" value="ECO:0007669"/>
    <property type="project" value="TreeGrafter"/>
</dbReference>
<evidence type="ECO:0000256" key="3">
    <source>
        <dbReference type="ARBA" id="ARBA00022679"/>
    </source>
</evidence>
<dbReference type="InterPro" id="IPR018201">
    <property type="entry name" value="Ketoacyl_synth_AS"/>
</dbReference>
<evidence type="ECO:0000313" key="6">
    <source>
        <dbReference type="EMBL" id="QDH19379.1"/>
    </source>
</evidence>
<keyword evidence="1" id="KW-0596">Phosphopantetheine</keyword>
<dbReference type="KEGG" id="saca:FFV09_00015"/>
<protein>
    <submittedName>
        <fullName evidence="6">AMP-binding protein</fullName>
    </submittedName>
</protein>
<gene>
    <name evidence="6" type="ORF">FFV09_00015</name>
</gene>
<dbReference type="GO" id="GO:0071770">
    <property type="term" value="P:DIM/DIP cell wall layer assembly"/>
    <property type="evidence" value="ECO:0007669"/>
    <property type="project" value="TreeGrafter"/>
</dbReference>
<dbReference type="PROSITE" id="PS52004">
    <property type="entry name" value="KS3_2"/>
    <property type="match status" value="1"/>
</dbReference>
<name>A0A4Y6UNZ9_SACBS</name>
<dbReference type="InterPro" id="IPR050091">
    <property type="entry name" value="PKS_NRPS_Biosynth_Enz"/>
</dbReference>
<evidence type="ECO:0000313" key="7">
    <source>
        <dbReference type="Proteomes" id="UP000316968"/>
    </source>
</evidence>
<dbReference type="SUPFAM" id="SSF47336">
    <property type="entry name" value="ACP-like"/>
    <property type="match status" value="1"/>
</dbReference>
<dbReference type="Gene3D" id="3.30.300.30">
    <property type="match status" value="1"/>
</dbReference>
<dbReference type="PROSITE" id="PS50075">
    <property type="entry name" value="CARRIER"/>
    <property type="match status" value="1"/>
</dbReference>
<dbReference type="InterPro" id="IPR014030">
    <property type="entry name" value="Ketoacyl_synth_N"/>
</dbReference>
<dbReference type="EMBL" id="CP041217">
    <property type="protein sequence ID" value="QDH19379.1"/>
    <property type="molecule type" value="Genomic_DNA"/>
</dbReference>